<gene>
    <name evidence="1" type="ORF">GV68_25445</name>
</gene>
<name>A0A922P242_9HYPH</name>
<dbReference type="EMBL" id="JOKJ01000008">
    <property type="protein sequence ID" value="KEQ09110.1"/>
    <property type="molecule type" value="Genomic_DNA"/>
</dbReference>
<dbReference type="Proteomes" id="UP000052167">
    <property type="component" value="Unassembled WGS sequence"/>
</dbReference>
<comment type="caution">
    <text evidence="1">The sequence shown here is derived from an EMBL/GenBank/DDBJ whole genome shotgun (WGS) entry which is preliminary data.</text>
</comment>
<sequence>MIADEDYDGLPPDGWLEEQARAEEERQRLISHHICVDHTVHLFADAANGDATALSFAIATVQRHALAKKELRLSVNDRDRLLDVTMQARGAILALIQDRHGNARLPFAASAVDAVAALIVMWSENEPWNDRPRELRNDVHTRALWLRQEA</sequence>
<protein>
    <submittedName>
        <fullName evidence="1">Uncharacterized protein</fullName>
    </submittedName>
</protein>
<evidence type="ECO:0000313" key="1">
    <source>
        <dbReference type="EMBL" id="KEQ09110.1"/>
    </source>
</evidence>
<keyword evidence="2" id="KW-1185">Reference proteome</keyword>
<proteinExistence type="predicted"/>
<accession>A0A922P242</accession>
<reference evidence="1 2" key="1">
    <citation type="submission" date="2014-06" db="EMBL/GenBank/DDBJ databases">
        <title>Rhizobium pelagicum/R2-400B4.</title>
        <authorList>
            <person name="Kimes N.E."/>
            <person name="Lopez-Perez M."/>
        </authorList>
    </citation>
    <scope>NUCLEOTIDE SEQUENCE [LARGE SCALE GENOMIC DNA]</scope>
    <source>
        <strain evidence="1 2">R2-400B4</strain>
    </source>
</reference>
<organism evidence="1 2">
    <name type="scientific">Pseudorhizobium pelagicum</name>
    <dbReference type="NCBI Taxonomy" id="1509405"/>
    <lineage>
        <taxon>Bacteria</taxon>
        <taxon>Pseudomonadati</taxon>
        <taxon>Pseudomonadota</taxon>
        <taxon>Alphaproteobacteria</taxon>
        <taxon>Hyphomicrobiales</taxon>
        <taxon>Rhizobiaceae</taxon>
        <taxon>Rhizobium/Agrobacterium group</taxon>
        <taxon>Pseudorhizobium</taxon>
    </lineage>
</organism>
<evidence type="ECO:0000313" key="2">
    <source>
        <dbReference type="Proteomes" id="UP000052167"/>
    </source>
</evidence>
<dbReference type="AlphaFoldDB" id="A0A922P242"/>
<dbReference type="RefSeq" id="WP_037164572.1">
    <property type="nucleotide sequence ID" value="NZ_CAJXID010000002.1"/>
</dbReference>